<keyword evidence="2" id="KW-1185">Reference proteome</keyword>
<gene>
    <name evidence="1" type="ORF">CCMP2556_LOCUS17734</name>
</gene>
<dbReference type="SUPFAM" id="SSF50978">
    <property type="entry name" value="WD40 repeat-like"/>
    <property type="match status" value="1"/>
</dbReference>
<dbReference type="Proteomes" id="UP001642484">
    <property type="component" value="Unassembled WGS sequence"/>
</dbReference>
<sequence>MLPSSKKALQEAGHLVASLVGPEACAALCCAASTCSEPALAFDWAGQCKDEFGAVCAQYLCYLGLLDAACAETSSTCWRQLYLRLRAFHRSLRAGHYLDKAFPAKATIHFEETPRLLQGGHTVVFGGDDERVAIFRIQPSKQSLIQSFRPADFLDVVPISPSEVVGVTRALDLERWCFSDEMCQTARDTCSCRVKSNLAADGDVLEGLRLFVEHVAGRLFLFAGASIYAFDLHSLEELYVLIVPTDEALDETRCGDQEILARWDYGLAFLAHQAEGREVAVWSTQDGAHRGHIRSGCELLCCDISHNSSSAIVATLETDGEIRLFTSQASDGTQATWECSISVSVESLEESPIQPIVEVKLEQSVLLAVTHSEDGATGVIHVWEILSQLHLLQNHYFLFCDRPPDRVEARHGGQFIEVFFLTDSLNPRPPDGIYNIKWFSPKLELLFNLDRCVGDWRCDLRDVAARLEDDRTISWAPLWRPICLTTACS</sequence>
<accession>A0ABP0KT56</accession>
<comment type="caution">
    <text evidence="1">The sequence shown here is derived from an EMBL/GenBank/DDBJ whole genome shotgun (WGS) entry which is preliminary data.</text>
</comment>
<dbReference type="InterPro" id="IPR036322">
    <property type="entry name" value="WD40_repeat_dom_sf"/>
</dbReference>
<organism evidence="1 2">
    <name type="scientific">Durusdinium trenchii</name>
    <dbReference type="NCBI Taxonomy" id="1381693"/>
    <lineage>
        <taxon>Eukaryota</taxon>
        <taxon>Sar</taxon>
        <taxon>Alveolata</taxon>
        <taxon>Dinophyceae</taxon>
        <taxon>Suessiales</taxon>
        <taxon>Symbiodiniaceae</taxon>
        <taxon>Durusdinium</taxon>
    </lineage>
</organism>
<proteinExistence type="predicted"/>
<protein>
    <submittedName>
        <fullName evidence="1">Uncharacterized protein</fullName>
    </submittedName>
</protein>
<evidence type="ECO:0000313" key="1">
    <source>
        <dbReference type="EMBL" id="CAK9030072.1"/>
    </source>
</evidence>
<evidence type="ECO:0000313" key="2">
    <source>
        <dbReference type="Proteomes" id="UP001642484"/>
    </source>
</evidence>
<dbReference type="EMBL" id="CAXAMN010009890">
    <property type="protein sequence ID" value="CAK9030072.1"/>
    <property type="molecule type" value="Genomic_DNA"/>
</dbReference>
<name>A0ABP0KT56_9DINO</name>
<reference evidence="1 2" key="1">
    <citation type="submission" date="2024-02" db="EMBL/GenBank/DDBJ databases">
        <authorList>
            <person name="Chen Y."/>
            <person name="Shah S."/>
            <person name="Dougan E. K."/>
            <person name="Thang M."/>
            <person name="Chan C."/>
        </authorList>
    </citation>
    <scope>NUCLEOTIDE SEQUENCE [LARGE SCALE GENOMIC DNA]</scope>
</reference>